<feature type="domain" description="Major facilitator superfamily (MFS) profile" evidence="6">
    <location>
        <begin position="1"/>
        <end position="366"/>
    </location>
</feature>
<evidence type="ECO:0000259" key="6">
    <source>
        <dbReference type="PROSITE" id="PS50850"/>
    </source>
</evidence>
<dbReference type="Pfam" id="PF07690">
    <property type="entry name" value="MFS_1"/>
    <property type="match status" value="1"/>
</dbReference>
<keyword evidence="2" id="KW-0813">Transport</keyword>
<organism evidence="7 8">
    <name type="scientific">Metallosphaera tengchongensis</name>
    <dbReference type="NCBI Taxonomy" id="1532350"/>
    <lineage>
        <taxon>Archaea</taxon>
        <taxon>Thermoproteota</taxon>
        <taxon>Thermoprotei</taxon>
        <taxon>Sulfolobales</taxon>
        <taxon>Sulfolobaceae</taxon>
        <taxon>Metallosphaera</taxon>
    </lineage>
</organism>
<dbReference type="Proteomes" id="UP000509301">
    <property type="component" value="Chromosome"/>
</dbReference>
<keyword evidence="3" id="KW-1003">Cell membrane</keyword>
<dbReference type="PANTHER" id="PTHR43528">
    <property type="entry name" value="ALPHA-KETOGLUTARATE PERMEASE"/>
    <property type="match status" value="1"/>
</dbReference>
<feature type="transmembrane region" description="Helical" evidence="5">
    <location>
        <begin position="190"/>
        <end position="212"/>
    </location>
</feature>
<feature type="transmembrane region" description="Helical" evidence="5">
    <location>
        <begin position="313"/>
        <end position="338"/>
    </location>
</feature>
<evidence type="ECO:0000256" key="3">
    <source>
        <dbReference type="ARBA" id="ARBA00022475"/>
    </source>
</evidence>
<reference evidence="7 8" key="1">
    <citation type="submission" date="2020-02" db="EMBL/GenBank/DDBJ databases">
        <title>Comparative genome analysis reveals the metabolism and evolution of the thermophilic archaeal genus Metallosphaera.</title>
        <authorList>
            <person name="Jiang C."/>
        </authorList>
    </citation>
    <scope>NUCLEOTIDE SEQUENCE [LARGE SCALE GENOMIC DNA]</scope>
    <source>
        <strain evidence="7 8">Ric-A</strain>
    </source>
</reference>
<keyword evidence="5" id="KW-0812">Transmembrane</keyword>
<feature type="transmembrane region" description="Helical" evidence="5">
    <location>
        <begin position="224"/>
        <end position="244"/>
    </location>
</feature>
<feature type="transmembrane region" description="Helical" evidence="5">
    <location>
        <begin position="90"/>
        <end position="112"/>
    </location>
</feature>
<feature type="transmembrane region" description="Helical" evidence="5">
    <location>
        <begin position="124"/>
        <end position="144"/>
    </location>
</feature>
<dbReference type="EMBL" id="CP049074">
    <property type="protein sequence ID" value="QKQ99123.1"/>
    <property type="molecule type" value="Genomic_DNA"/>
</dbReference>
<dbReference type="AlphaFoldDB" id="A0A6N0NQH7"/>
<dbReference type="SUPFAM" id="SSF103473">
    <property type="entry name" value="MFS general substrate transporter"/>
    <property type="match status" value="1"/>
</dbReference>
<dbReference type="PANTHER" id="PTHR43528:SF1">
    <property type="entry name" value="ALPHA-KETOGLUTARATE PERMEASE"/>
    <property type="match status" value="1"/>
</dbReference>
<evidence type="ECO:0000313" key="8">
    <source>
        <dbReference type="Proteomes" id="UP000509301"/>
    </source>
</evidence>
<keyword evidence="4" id="KW-0769">Symport</keyword>
<name>A0A6N0NQH7_9CREN</name>
<sequence length="369" mass="40391">MIRATVSLLLIFLISALAVYSISFVLPALAQIYGDGIYLTIPASWIGGAIGGLLLSILADKWSRKLSLLISIFLFTVPLFLNVFTRNLFLFYFLWFLIGFGVNGENGLSYVYAAEISPPSYRGFVGSIMQGLYFIGGLLGLLWADIFRSIETYFLTLGLLSLVSYLLWFSIPESKVRSRGSFSSLRSKNLTKVLVLGSVFAVGSFLFVVPLVSLSFTLFSFFRLPAFSLLSLALLLGLIGFSLAGRLSDRWGRKRTTFIFIVISLVSSVMMLLQVPTSLIGVLVTLLMVGSSFFAYFGVWMSEVFPPEVRATGTNIVFFLGRLIGGGFGVSIILLMPFGLKEDLGVGLLTSTLLVLGSVLLLPETVRRG</sequence>
<dbReference type="InterPro" id="IPR020846">
    <property type="entry name" value="MFS_dom"/>
</dbReference>
<keyword evidence="8" id="KW-1185">Reference proteome</keyword>
<dbReference type="PROSITE" id="PS50850">
    <property type="entry name" value="MFS"/>
    <property type="match status" value="1"/>
</dbReference>
<gene>
    <name evidence="7" type="ORF">GWK48_00780</name>
</gene>
<evidence type="ECO:0000256" key="4">
    <source>
        <dbReference type="ARBA" id="ARBA00022847"/>
    </source>
</evidence>
<proteinExistence type="predicted"/>
<evidence type="ECO:0000256" key="5">
    <source>
        <dbReference type="SAM" id="Phobius"/>
    </source>
</evidence>
<feature type="transmembrane region" description="Helical" evidence="5">
    <location>
        <begin position="150"/>
        <end position="169"/>
    </location>
</feature>
<protein>
    <submittedName>
        <fullName evidence="7">MFS transporter</fullName>
    </submittedName>
</protein>
<feature type="transmembrane region" description="Helical" evidence="5">
    <location>
        <begin position="37"/>
        <end position="59"/>
    </location>
</feature>
<dbReference type="RefSeq" id="WP_174628713.1">
    <property type="nucleotide sequence ID" value="NZ_CP049074.1"/>
</dbReference>
<dbReference type="KEGG" id="mten:GWK48_00780"/>
<comment type="subcellular location">
    <subcellularLocation>
        <location evidence="1">Cell membrane</location>
        <topology evidence="1">Multi-pass membrane protein</topology>
    </subcellularLocation>
</comment>
<keyword evidence="5" id="KW-1133">Transmembrane helix</keyword>
<dbReference type="OrthoDB" id="117970at2157"/>
<feature type="transmembrane region" description="Helical" evidence="5">
    <location>
        <begin position="66"/>
        <end position="84"/>
    </location>
</feature>
<feature type="transmembrane region" description="Helical" evidence="5">
    <location>
        <begin position="344"/>
        <end position="362"/>
    </location>
</feature>
<evidence type="ECO:0000256" key="2">
    <source>
        <dbReference type="ARBA" id="ARBA00022448"/>
    </source>
</evidence>
<dbReference type="InterPro" id="IPR011701">
    <property type="entry name" value="MFS"/>
</dbReference>
<dbReference type="Gene3D" id="1.20.1250.20">
    <property type="entry name" value="MFS general substrate transporter like domains"/>
    <property type="match status" value="2"/>
</dbReference>
<feature type="transmembrane region" description="Helical" evidence="5">
    <location>
        <begin position="279"/>
        <end position="301"/>
    </location>
</feature>
<dbReference type="InterPro" id="IPR051084">
    <property type="entry name" value="H+-coupled_symporters"/>
</dbReference>
<feature type="transmembrane region" description="Helical" evidence="5">
    <location>
        <begin position="256"/>
        <end position="273"/>
    </location>
</feature>
<accession>A0A6N0NQH7</accession>
<keyword evidence="5" id="KW-0472">Membrane</keyword>
<dbReference type="GO" id="GO:0015293">
    <property type="term" value="F:symporter activity"/>
    <property type="evidence" value="ECO:0007669"/>
    <property type="project" value="UniProtKB-KW"/>
</dbReference>
<dbReference type="InterPro" id="IPR036259">
    <property type="entry name" value="MFS_trans_sf"/>
</dbReference>
<evidence type="ECO:0000313" key="7">
    <source>
        <dbReference type="EMBL" id="QKQ99123.1"/>
    </source>
</evidence>
<dbReference type="GeneID" id="55640436"/>
<evidence type="ECO:0000256" key="1">
    <source>
        <dbReference type="ARBA" id="ARBA00004651"/>
    </source>
</evidence>
<dbReference type="GO" id="GO:0005886">
    <property type="term" value="C:plasma membrane"/>
    <property type="evidence" value="ECO:0007669"/>
    <property type="project" value="UniProtKB-SubCell"/>
</dbReference>